<keyword evidence="2" id="KW-0238">DNA-binding</keyword>
<dbReference type="SUPFAM" id="SSF56349">
    <property type="entry name" value="DNA breaking-rejoining enzymes"/>
    <property type="match status" value="1"/>
</dbReference>
<evidence type="ECO:0000256" key="3">
    <source>
        <dbReference type="ARBA" id="ARBA00023172"/>
    </source>
</evidence>
<dbReference type="PANTHER" id="PTHR30349:SF41">
    <property type="entry name" value="INTEGRASE_RECOMBINASE PROTEIN MJ0367-RELATED"/>
    <property type="match status" value="1"/>
</dbReference>
<dbReference type="Proteomes" id="UP000639973">
    <property type="component" value="Unassembled WGS sequence"/>
</dbReference>
<proteinExistence type="inferred from homology"/>
<accession>A0ABQ2GH34</accession>
<evidence type="ECO:0000259" key="4">
    <source>
        <dbReference type="PROSITE" id="PS51898"/>
    </source>
</evidence>
<dbReference type="InterPro" id="IPR011010">
    <property type="entry name" value="DNA_brk_join_enz"/>
</dbReference>
<keyword evidence="6" id="KW-1185">Reference proteome</keyword>
<feature type="domain" description="Tyr recombinase" evidence="4">
    <location>
        <begin position="1"/>
        <end position="88"/>
    </location>
</feature>
<sequence length="128" mass="13868">MWSPLSGKRYGQQMQARSIGAMLDAAARRAGLDVAKVSPHKLRHTFATALIESGRSLDEIRVLLGHESIQTTTIYAHTSSARVAAAAAPLPDVVGLSVRGHQPTARWHVDPSPGVRGPRGREIPFDWL</sequence>
<dbReference type="PANTHER" id="PTHR30349">
    <property type="entry name" value="PHAGE INTEGRASE-RELATED"/>
    <property type="match status" value="1"/>
</dbReference>
<keyword evidence="3" id="KW-0233">DNA recombination</keyword>
<evidence type="ECO:0000256" key="1">
    <source>
        <dbReference type="ARBA" id="ARBA00008857"/>
    </source>
</evidence>
<comment type="caution">
    <text evidence="5">The sequence shown here is derived from an EMBL/GenBank/DDBJ whole genome shotgun (WGS) entry which is preliminary data.</text>
</comment>
<organism evidence="5 6">
    <name type="scientific">Deinococcus aerolatus</name>
    <dbReference type="NCBI Taxonomy" id="522487"/>
    <lineage>
        <taxon>Bacteria</taxon>
        <taxon>Thermotogati</taxon>
        <taxon>Deinococcota</taxon>
        <taxon>Deinococci</taxon>
        <taxon>Deinococcales</taxon>
        <taxon>Deinococcaceae</taxon>
        <taxon>Deinococcus</taxon>
    </lineage>
</organism>
<dbReference type="InterPro" id="IPR050090">
    <property type="entry name" value="Tyrosine_recombinase_XerCD"/>
</dbReference>
<name>A0ABQ2GH34_9DEIO</name>
<evidence type="ECO:0000256" key="2">
    <source>
        <dbReference type="ARBA" id="ARBA00023125"/>
    </source>
</evidence>
<reference evidence="6" key="1">
    <citation type="journal article" date="2019" name="Int. J. Syst. Evol. Microbiol.">
        <title>The Global Catalogue of Microorganisms (GCM) 10K type strain sequencing project: providing services to taxonomists for standard genome sequencing and annotation.</title>
        <authorList>
            <consortium name="The Broad Institute Genomics Platform"/>
            <consortium name="The Broad Institute Genome Sequencing Center for Infectious Disease"/>
            <person name="Wu L."/>
            <person name="Ma J."/>
        </authorList>
    </citation>
    <scope>NUCLEOTIDE SEQUENCE [LARGE SCALE GENOMIC DNA]</scope>
    <source>
        <strain evidence="6">JCM 15442</strain>
    </source>
</reference>
<evidence type="ECO:0000313" key="5">
    <source>
        <dbReference type="EMBL" id="GGL95101.1"/>
    </source>
</evidence>
<dbReference type="EMBL" id="BMOL01000043">
    <property type="protein sequence ID" value="GGL95101.1"/>
    <property type="molecule type" value="Genomic_DNA"/>
</dbReference>
<dbReference type="Gene3D" id="1.10.443.10">
    <property type="entry name" value="Intergrase catalytic core"/>
    <property type="match status" value="1"/>
</dbReference>
<protein>
    <recommendedName>
        <fullName evidence="4">Tyr recombinase domain-containing protein</fullName>
    </recommendedName>
</protein>
<dbReference type="InterPro" id="IPR013762">
    <property type="entry name" value="Integrase-like_cat_sf"/>
</dbReference>
<dbReference type="Pfam" id="PF00589">
    <property type="entry name" value="Phage_integrase"/>
    <property type="match status" value="1"/>
</dbReference>
<gene>
    <name evidence="5" type="ORF">GCM10010840_36460</name>
</gene>
<comment type="similarity">
    <text evidence="1">Belongs to the 'phage' integrase family.</text>
</comment>
<dbReference type="InterPro" id="IPR002104">
    <property type="entry name" value="Integrase_catalytic"/>
</dbReference>
<dbReference type="PROSITE" id="PS51898">
    <property type="entry name" value="TYR_RECOMBINASE"/>
    <property type="match status" value="1"/>
</dbReference>
<evidence type="ECO:0000313" key="6">
    <source>
        <dbReference type="Proteomes" id="UP000639973"/>
    </source>
</evidence>